<sequence>MTKVKDVFTNPTAREKYVRDLKQDPIALAQWKEAFDNALFDSIAIALPYAEAGKFSPAYREVYSYNFSLNPGERLQVEVDADSLNTLVFLDLFRQEVDSATTYKHLTAAEFNSKHLRQEIDEPGIYKLLIQPEISANSPFRINIYKEAVYMFPVAGRGNSAVQSLWGATRDGGRRSHEGIDIFAPKGTPVIAATSGRVSRTGNRGLGGKQVWLRDGKRGTSLYYAHLDSIIASPGQRVSPGDTLGLVGNTGNARTTPPHLHFGIYKGYRGAQNPLPYVYRTPSPEGIAPPETASDYLLTTGTANLRKGPSTKAEIASRIEAQDTLNYLGETTDWYHTRLGNENFFIHKSLARPL</sequence>
<dbReference type="PANTHER" id="PTHR21666:SF268">
    <property type="entry name" value="PEPTIDASE M23 DOMAIN-CONTAINING PROTEIN"/>
    <property type="match status" value="1"/>
</dbReference>
<name>A0A285X403_9FLAO</name>
<reference evidence="4" key="1">
    <citation type="submission" date="2017-09" db="EMBL/GenBank/DDBJ databases">
        <authorList>
            <person name="Varghese N."/>
            <person name="Submissions S."/>
        </authorList>
    </citation>
    <scope>NUCLEOTIDE SEQUENCE [LARGE SCALE GENOMIC DNA]</scope>
    <source>
        <strain evidence="4">CGMCC 1.12641</strain>
    </source>
</reference>
<evidence type="ECO:0000259" key="2">
    <source>
        <dbReference type="Pfam" id="PF08239"/>
    </source>
</evidence>
<dbReference type="Gene3D" id="2.30.30.40">
    <property type="entry name" value="SH3 Domains"/>
    <property type="match status" value="1"/>
</dbReference>
<dbReference type="InterPro" id="IPR016047">
    <property type="entry name" value="M23ase_b-sheet_dom"/>
</dbReference>
<dbReference type="Pfam" id="PF08239">
    <property type="entry name" value="SH3_3"/>
    <property type="match status" value="1"/>
</dbReference>
<dbReference type="CDD" id="cd12797">
    <property type="entry name" value="M23_peptidase"/>
    <property type="match status" value="1"/>
</dbReference>
<keyword evidence="3" id="KW-0378">Hydrolase</keyword>
<dbReference type="InterPro" id="IPR003646">
    <property type="entry name" value="SH3-like_bac-type"/>
</dbReference>
<evidence type="ECO:0000313" key="3">
    <source>
        <dbReference type="EMBL" id="SOC79109.1"/>
    </source>
</evidence>
<dbReference type="Gene3D" id="2.70.70.10">
    <property type="entry name" value="Glucose Permease (Domain IIA)"/>
    <property type="match status" value="1"/>
</dbReference>
<dbReference type="EMBL" id="OCMF01000001">
    <property type="protein sequence ID" value="SOC79109.1"/>
    <property type="molecule type" value="Genomic_DNA"/>
</dbReference>
<dbReference type="AlphaFoldDB" id="A0A285X403"/>
<dbReference type="PANTHER" id="PTHR21666">
    <property type="entry name" value="PEPTIDASE-RELATED"/>
    <property type="match status" value="1"/>
</dbReference>
<protein>
    <submittedName>
        <fullName evidence="3">Murein DD-endopeptidase MepM and murein hydrolase activator NlpD, contain LysM domain</fullName>
    </submittedName>
</protein>
<accession>A0A285X403</accession>
<dbReference type="RefSeq" id="WP_245858859.1">
    <property type="nucleotide sequence ID" value="NZ_OCMF01000001.1"/>
</dbReference>
<feature type="domain" description="M23ase beta-sheet core" evidence="1">
    <location>
        <begin position="176"/>
        <end position="267"/>
    </location>
</feature>
<organism evidence="3 4">
    <name type="scientific">Salinimicrobium sediminis</name>
    <dbReference type="NCBI Taxonomy" id="1343891"/>
    <lineage>
        <taxon>Bacteria</taxon>
        <taxon>Pseudomonadati</taxon>
        <taxon>Bacteroidota</taxon>
        <taxon>Flavobacteriia</taxon>
        <taxon>Flavobacteriales</taxon>
        <taxon>Flavobacteriaceae</taxon>
        <taxon>Salinimicrobium</taxon>
    </lineage>
</organism>
<feature type="domain" description="SH3b" evidence="2">
    <location>
        <begin position="302"/>
        <end position="337"/>
    </location>
</feature>
<gene>
    <name evidence="3" type="ORF">SAMN06296241_0629</name>
</gene>
<dbReference type="InterPro" id="IPR050570">
    <property type="entry name" value="Cell_wall_metabolism_enzyme"/>
</dbReference>
<keyword evidence="4" id="KW-1185">Reference proteome</keyword>
<dbReference type="InterPro" id="IPR011055">
    <property type="entry name" value="Dup_hybrid_motif"/>
</dbReference>
<dbReference type="Proteomes" id="UP000219193">
    <property type="component" value="Unassembled WGS sequence"/>
</dbReference>
<dbReference type="SUPFAM" id="SSF51261">
    <property type="entry name" value="Duplicated hybrid motif"/>
    <property type="match status" value="1"/>
</dbReference>
<dbReference type="Pfam" id="PF01551">
    <property type="entry name" value="Peptidase_M23"/>
    <property type="match status" value="1"/>
</dbReference>
<proteinExistence type="predicted"/>
<dbReference type="GO" id="GO:0004222">
    <property type="term" value="F:metalloendopeptidase activity"/>
    <property type="evidence" value="ECO:0007669"/>
    <property type="project" value="TreeGrafter"/>
</dbReference>
<evidence type="ECO:0000313" key="4">
    <source>
        <dbReference type="Proteomes" id="UP000219193"/>
    </source>
</evidence>
<evidence type="ECO:0000259" key="1">
    <source>
        <dbReference type="Pfam" id="PF01551"/>
    </source>
</evidence>